<protein>
    <submittedName>
        <fullName evidence="1">Uncharacterized protein</fullName>
    </submittedName>
</protein>
<evidence type="ECO:0000313" key="1">
    <source>
        <dbReference type="EMBL" id="KKL55655.1"/>
    </source>
</evidence>
<dbReference type="AlphaFoldDB" id="A0A0F9FED5"/>
<sequence length="133" mass="14953">MRYYLSHAIRGKVGPGASHDVQAKNCAEAKRVANILRTLFPKLELYVPAENEIFIQIAYDSGFLNENAILDVDCRIIDTLDGVLVYVPDGDELQGGRKIEYGHAVATNKPVCIFHKVEEAADYIEAQYRRELI</sequence>
<gene>
    <name evidence="1" type="ORF">LCGC14_2253220</name>
</gene>
<reference evidence="1" key="1">
    <citation type="journal article" date="2015" name="Nature">
        <title>Complex archaea that bridge the gap between prokaryotes and eukaryotes.</title>
        <authorList>
            <person name="Spang A."/>
            <person name="Saw J.H."/>
            <person name="Jorgensen S.L."/>
            <person name="Zaremba-Niedzwiedzka K."/>
            <person name="Martijn J."/>
            <person name="Lind A.E."/>
            <person name="van Eijk R."/>
            <person name="Schleper C."/>
            <person name="Guy L."/>
            <person name="Ettema T.J."/>
        </authorList>
    </citation>
    <scope>NUCLEOTIDE SEQUENCE</scope>
</reference>
<dbReference type="EMBL" id="LAZR01030763">
    <property type="protein sequence ID" value="KKL55655.1"/>
    <property type="molecule type" value="Genomic_DNA"/>
</dbReference>
<accession>A0A0F9FED5</accession>
<dbReference type="SUPFAM" id="SSF52309">
    <property type="entry name" value="N-(deoxy)ribosyltransferase-like"/>
    <property type="match status" value="1"/>
</dbReference>
<name>A0A0F9FED5_9ZZZZ</name>
<comment type="caution">
    <text evidence="1">The sequence shown here is derived from an EMBL/GenBank/DDBJ whole genome shotgun (WGS) entry which is preliminary data.</text>
</comment>
<dbReference type="Gene3D" id="3.40.50.450">
    <property type="match status" value="1"/>
</dbReference>
<proteinExistence type="predicted"/>
<organism evidence="1">
    <name type="scientific">marine sediment metagenome</name>
    <dbReference type="NCBI Taxonomy" id="412755"/>
    <lineage>
        <taxon>unclassified sequences</taxon>
        <taxon>metagenomes</taxon>
        <taxon>ecological metagenomes</taxon>
    </lineage>
</organism>